<gene>
    <name evidence="2" type="ORF">PUN28_019981</name>
</gene>
<evidence type="ECO:0000313" key="3">
    <source>
        <dbReference type="Proteomes" id="UP001430953"/>
    </source>
</evidence>
<comment type="caution">
    <text evidence="2">The sequence shown here is derived from an EMBL/GenBank/DDBJ whole genome shotgun (WGS) entry which is preliminary data.</text>
</comment>
<feature type="compositionally biased region" description="Basic and acidic residues" evidence="1">
    <location>
        <begin position="112"/>
        <end position="126"/>
    </location>
</feature>
<dbReference type="EMBL" id="JADYXP020000027">
    <property type="protein sequence ID" value="KAL0099911.1"/>
    <property type="molecule type" value="Genomic_DNA"/>
</dbReference>
<reference evidence="2 3" key="1">
    <citation type="submission" date="2023-03" db="EMBL/GenBank/DDBJ databases">
        <title>High recombination rates correlate with genetic variation in Cardiocondyla obscurior ants.</title>
        <authorList>
            <person name="Errbii M."/>
        </authorList>
    </citation>
    <scope>NUCLEOTIDE SEQUENCE [LARGE SCALE GENOMIC DNA]</scope>
    <source>
        <strain evidence="2">Alpha-2009</strain>
        <tissue evidence="2">Whole body</tissue>
    </source>
</reference>
<dbReference type="Proteomes" id="UP001430953">
    <property type="component" value="Unassembled WGS sequence"/>
</dbReference>
<evidence type="ECO:0000313" key="2">
    <source>
        <dbReference type="EMBL" id="KAL0099911.1"/>
    </source>
</evidence>
<organism evidence="2 3">
    <name type="scientific">Cardiocondyla obscurior</name>
    <dbReference type="NCBI Taxonomy" id="286306"/>
    <lineage>
        <taxon>Eukaryota</taxon>
        <taxon>Metazoa</taxon>
        <taxon>Ecdysozoa</taxon>
        <taxon>Arthropoda</taxon>
        <taxon>Hexapoda</taxon>
        <taxon>Insecta</taxon>
        <taxon>Pterygota</taxon>
        <taxon>Neoptera</taxon>
        <taxon>Endopterygota</taxon>
        <taxon>Hymenoptera</taxon>
        <taxon>Apocrita</taxon>
        <taxon>Aculeata</taxon>
        <taxon>Formicoidea</taxon>
        <taxon>Formicidae</taxon>
        <taxon>Myrmicinae</taxon>
        <taxon>Cardiocondyla</taxon>
    </lineage>
</organism>
<accession>A0AAW2EC94</accession>
<feature type="region of interest" description="Disordered" evidence="1">
    <location>
        <begin position="111"/>
        <end position="192"/>
    </location>
</feature>
<evidence type="ECO:0000256" key="1">
    <source>
        <dbReference type="SAM" id="MobiDB-lite"/>
    </source>
</evidence>
<dbReference type="AlphaFoldDB" id="A0AAW2EC94"/>
<sequence length="192" mass="20497">MGANESGGLESRPLSPSLKTDGGHILTSVEKLVNSGRHFTLANVSRCSCGNGGSSRTVFPCEFLWRARWPRACRYPRIASACSRSDIARECTGINAHFPLIVCAPRVSQCGRGRERRGEEDGTRGPRERHRRRELAPCAQPSGVRARGSGGVAPPSVSRRSGPVSPPPPPPPLPPPPSPPPPLSSPLSLGFR</sequence>
<feature type="compositionally biased region" description="Pro residues" evidence="1">
    <location>
        <begin position="164"/>
        <end position="184"/>
    </location>
</feature>
<feature type="compositionally biased region" description="Low complexity" evidence="1">
    <location>
        <begin position="154"/>
        <end position="163"/>
    </location>
</feature>
<proteinExistence type="predicted"/>
<protein>
    <submittedName>
        <fullName evidence="2">Uncharacterized protein</fullName>
    </submittedName>
</protein>
<keyword evidence="3" id="KW-1185">Reference proteome</keyword>
<name>A0AAW2EC94_9HYME</name>
<feature type="region of interest" description="Disordered" evidence="1">
    <location>
        <begin position="1"/>
        <end position="21"/>
    </location>
</feature>